<dbReference type="GO" id="GO:0006487">
    <property type="term" value="P:protein N-linked glycosylation"/>
    <property type="evidence" value="ECO:0007669"/>
    <property type="project" value="TreeGrafter"/>
</dbReference>
<protein>
    <recommendedName>
        <fullName evidence="1">Glycosyl transferase family 1 domain-containing protein</fullName>
    </recommendedName>
</protein>
<dbReference type="PANTHER" id="PTHR45919">
    <property type="entry name" value="GDP-MAN:MAN(3)GLCNAC(2)-PP-DOL ALPHA-1,2-MANNOSYLTRANSFERASE"/>
    <property type="match status" value="1"/>
</dbReference>
<proteinExistence type="predicted"/>
<dbReference type="PANTHER" id="PTHR45919:SF1">
    <property type="entry name" value="GDP-MAN:MAN(3)GLCNAC(2)-PP-DOL ALPHA-1,2-MANNOSYLTRANSFERASE"/>
    <property type="match status" value="1"/>
</dbReference>
<reference evidence="2 3" key="1">
    <citation type="journal article" date="2016" name="Nat. Commun.">
        <title>Thousands of microbial genomes shed light on interconnected biogeochemical processes in an aquifer system.</title>
        <authorList>
            <person name="Anantharaman K."/>
            <person name="Brown C.T."/>
            <person name="Hug L.A."/>
            <person name="Sharon I."/>
            <person name="Castelle C.J."/>
            <person name="Probst A.J."/>
            <person name="Thomas B.C."/>
            <person name="Singh A."/>
            <person name="Wilkins M.J."/>
            <person name="Karaoz U."/>
            <person name="Brodie E.L."/>
            <person name="Williams K.H."/>
            <person name="Hubbard S.S."/>
            <person name="Banfield J.F."/>
        </authorList>
    </citation>
    <scope>NUCLEOTIDE SEQUENCE [LARGE SCALE GENOMIC DNA]</scope>
</reference>
<gene>
    <name evidence="2" type="ORF">A3I48_00520</name>
</gene>
<accession>A0A1F5MHF4</accession>
<dbReference type="GO" id="GO:0016020">
    <property type="term" value="C:membrane"/>
    <property type="evidence" value="ECO:0007669"/>
    <property type="project" value="TreeGrafter"/>
</dbReference>
<dbReference type="Gene3D" id="3.40.50.2000">
    <property type="entry name" value="Glycogen Phosphorylase B"/>
    <property type="match status" value="2"/>
</dbReference>
<comment type="caution">
    <text evidence="2">The sequence shown here is derived from an EMBL/GenBank/DDBJ whole genome shotgun (WGS) entry which is preliminary data.</text>
</comment>
<organism evidence="2 3">
    <name type="scientific">Candidatus Daviesbacteria bacterium RIFCSPLOWO2_02_FULL_36_7</name>
    <dbReference type="NCBI Taxonomy" id="1797792"/>
    <lineage>
        <taxon>Bacteria</taxon>
        <taxon>Candidatus Daviesiibacteriota</taxon>
    </lineage>
</organism>
<dbReference type="EMBL" id="MFDT01000038">
    <property type="protein sequence ID" value="OGE64793.1"/>
    <property type="molecule type" value="Genomic_DNA"/>
</dbReference>
<evidence type="ECO:0000259" key="1">
    <source>
        <dbReference type="Pfam" id="PF00534"/>
    </source>
</evidence>
<dbReference type="InterPro" id="IPR038013">
    <property type="entry name" value="ALG11"/>
</dbReference>
<dbReference type="Pfam" id="PF00534">
    <property type="entry name" value="Glycos_transf_1"/>
    <property type="match status" value="1"/>
</dbReference>
<evidence type="ECO:0000313" key="3">
    <source>
        <dbReference type="Proteomes" id="UP000178859"/>
    </source>
</evidence>
<dbReference type="SUPFAM" id="SSF53756">
    <property type="entry name" value="UDP-Glycosyltransferase/glycogen phosphorylase"/>
    <property type="match status" value="1"/>
</dbReference>
<name>A0A1F5MHF4_9BACT</name>
<dbReference type="AlphaFoldDB" id="A0A1F5MHF4"/>
<dbReference type="Proteomes" id="UP000178859">
    <property type="component" value="Unassembled WGS sequence"/>
</dbReference>
<dbReference type="GO" id="GO:0004377">
    <property type="term" value="F:GDP-Man:Man(3)GlcNAc(2)-PP-Dol alpha-1,2-mannosyltransferase activity"/>
    <property type="evidence" value="ECO:0007669"/>
    <property type="project" value="InterPro"/>
</dbReference>
<dbReference type="InterPro" id="IPR001296">
    <property type="entry name" value="Glyco_trans_1"/>
</dbReference>
<evidence type="ECO:0000313" key="2">
    <source>
        <dbReference type="EMBL" id="OGE64793.1"/>
    </source>
</evidence>
<feature type="domain" description="Glycosyl transferase family 1" evidence="1">
    <location>
        <begin position="164"/>
        <end position="338"/>
    </location>
</feature>
<sequence length="356" mass="40636">MKIAIYSPYLDTFGGGERYMMTIAEVLSRHHIVEVFLDQHLESLGGDYLKDELSKRFDLDLNRVNFIKAPIGKNSFFLERTFFLKQYDILFYLTDGSIFWPTAKKNILHIQSPLVGQPTKSIYGQLKLKGWDLIIYNSNFTKENSKNNWPIKSEIIYPPVDVNKIGPLKKKKYILSVGRFFGYLKDKKHGILIESFRELIKTGKINGWSLHLVGSTGGGDKDYLNELKDLAKGLPVSFYPNLDYDQLLKLYGESSIYWHASGYGEDDPTKMEHFGISTVEAMAGGCVPVAIGKGGQPEIIENNKSGYLWVTPEDLKVLTLKLIDENHLREQMSRNAINRSKNFSKNKFEESILKIS</sequence>